<dbReference type="Gene3D" id="1.10.1740.10">
    <property type="match status" value="1"/>
</dbReference>
<dbReference type="InterPro" id="IPR007627">
    <property type="entry name" value="RNA_pol_sigma70_r2"/>
</dbReference>
<keyword evidence="8" id="KW-1185">Reference proteome</keyword>
<evidence type="ECO:0000313" key="8">
    <source>
        <dbReference type="Proteomes" id="UP001549749"/>
    </source>
</evidence>
<feature type="domain" description="RNA polymerase sigma factor 70 region 4 type 2" evidence="6">
    <location>
        <begin position="122"/>
        <end position="170"/>
    </location>
</feature>
<organism evidence="7 8">
    <name type="scientific">Chitinophaga defluvii</name>
    <dbReference type="NCBI Taxonomy" id="3163343"/>
    <lineage>
        <taxon>Bacteria</taxon>
        <taxon>Pseudomonadati</taxon>
        <taxon>Bacteroidota</taxon>
        <taxon>Chitinophagia</taxon>
        <taxon>Chitinophagales</taxon>
        <taxon>Chitinophagaceae</taxon>
        <taxon>Chitinophaga</taxon>
    </lineage>
</organism>
<evidence type="ECO:0000259" key="5">
    <source>
        <dbReference type="Pfam" id="PF04542"/>
    </source>
</evidence>
<protein>
    <submittedName>
        <fullName evidence="7">RNA polymerase sigma-70 factor</fullName>
    </submittedName>
</protein>
<reference evidence="7 8" key="1">
    <citation type="submission" date="2024-06" db="EMBL/GenBank/DDBJ databases">
        <title>Chitinophaga defluvii sp. nov., isolated from municipal sewage.</title>
        <authorList>
            <person name="Zhang L."/>
        </authorList>
    </citation>
    <scope>NUCLEOTIDE SEQUENCE [LARGE SCALE GENOMIC DNA]</scope>
    <source>
        <strain evidence="7 8">H8</strain>
    </source>
</reference>
<dbReference type="RefSeq" id="WP_354663243.1">
    <property type="nucleotide sequence ID" value="NZ_JBEXAC010000002.1"/>
</dbReference>
<dbReference type="InterPro" id="IPR039425">
    <property type="entry name" value="RNA_pol_sigma-70-like"/>
</dbReference>
<dbReference type="Pfam" id="PF04542">
    <property type="entry name" value="Sigma70_r2"/>
    <property type="match status" value="1"/>
</dbReference>
<dbReference type="PANTHER" id="PTHR43133:SF46">
    <property type="entry name" value="RNA POLYMERASE SIGMA-70 FACTOR ECF SUBFAMILY"/>
    <property type="match status" value="1"/>
</dbReference>
<proteinExistence type="inferred from homology"/>
<evidence type="ECO:0000313" key="7">
    <source>
        <dbReference type="EMBL" id="MET7000690.1"/>
    </source>
</evidence>
<dbReference type="InterPro" id="IPR036388">
    <property type="entry name" value="WH-like_DNA-bd_sf"/>
</dbReference>
<dbReference type="Proteomes" id="UP001549749">
    <property type="component" value="Unassembled WGS sequence"/>
</dbReference>
<gene>
    <name evidence="7" type="ORF">ABR189_25120</name>
</gene>
<dbReference type="NCBIfam" id="TIGR02937">
    <property type="entry name" value="sigma70-ECF"/>
    <property type="match status" value="1"/>
</dbReference>
<evidence type="ECO:0000256" key="1">
    <source>
        <dbReference type="ARBA" id="ARBA00010641"/>
    </source>
</evidence>
<dbReference type="NCBIfam" id="TIGR02985">
    <property type="entry name" value="Sig70_bacteroi1"/>
    <property type="match status" value="1"/>
</dbReference>
<dbReference type="Pfam" id="PF08281">
    <property type="entry name" value="Sigma70_r4_2"/>
    <property type="match status" value="1"/>
</dbReference>
<dbReference type="PANTHER" id="PTHR43133">
    <property type="entry name" value="RNA POLYMERASE ECF-TYPE SIGMA FACTO"/>
    <property type="match status" value="1"/>
</dbReference>
<keyword evidence="2" id="KW-0805">Transcription regulation</keyword>
<keyword evidence="4" id="KW-0804">Transcription</keyword>
<dbReference type="InterPro" id="IPR013324">
    <property type="entry name" value="RNA_pol_sigma_r3/r4-like"/>
</dbReference>
<dbReference type="SUPFAM" id="SSF88946">
    <property type="entry name" value="Sigma2 domain of RNA polymerase sigma factors"/>
    <property type="match status" value="1"/>
</dbReference>
<accession>A0ABV2TDH5</accession>
<sequence>MRYQEMTDAELSERLVTQDRKAFSEIYNRYQKILCCHAYRMTRDVDLGMDIVQEVFYAIWKNVDQVDPQRPIDRYLFSCVVNRVINAIRNDKVRGNHLKRLQCHMTDYPPPDEKLIEKQLQEWLEHELQLLPEKMRHTFELSRKHQMSHKEISRQTGTTEGTVKKQIYYALHVLRTRLTTIFILLFLVNH</sequence>
<evidence type="ECO:0000256" key="3">
    <source>
        <dbReference type="ARBA" id="ARBA00023082"/>
    </source>
</evidence>
<dbReference type="InterPro" id="IPR014327">
    <property type="entry name" value="RNA_pol_sigma70_bacteroid"/>
</dbReference>
<dbReference type="Gene3D" id="1.10.10.10">
    <property type="entry name" value="Winged helix-like DNA-binding domain superfamily/Winged helix DNA-binding domain"/>
    <property type="match status" value="1"/>
</dbReference>
<comment type="caution">
    <text evidence="7">The sequence shown here is derived from an EMBL/GenBank/DDBJ whole genome shotgun (WGS) entry which is preliminary data.</text>
</comment>
<dbReference type="InterPro" id="IPR014284">
    <property type="entry name" value="RNA_pol_sigma-70_dom"/>
</dbReference>
<feature type="domain" description="RNA polymerase sigma-70 region 2" evidence="5">
    <location>
        <begin position="26"/>
        <end position="91"/>
    </location>
</feature>
<dbReference type="InterPro" id="IPR013249">
    <property type="entry name" value="RNA_pol_sigma70_r4_t2"/>
</dbReference>
<evidence type="ECO:0000256" key="2">
    <source>
        <dbReference type="ARBA" id="ARBA00023015"/>
    </source>
</evidence>
<evidence type="ECO:0000259" key="6">
    <source>
        <dbReference type="Pfam" id="PF08281"/>
    </source>
</evidence>
<name>A0ABV2TDH5_9BACT</name>
<dbReference type="SUPFAM" id="SSF88659">
    <property type="entry name" value="Sigma3 and sigma4 domains of RNA polymerase sigma factors"/>
    <property type="match status" value="1"/>
</dbReference>
<dbReference type="InterPro" id="IPR013325">
    <property type="entry name" value="RNA_pol_sigma_r2"/>
</dbReference>
<comment type="similarity">
    <text evidence="1">Belongs to the sigma-70 factor family. ECF subfamily.</text>
</comment>
<evidence type="ECO:0000256" key="4">
    <source>
        <dbReference type="ARBA" id="ARBA00023163"/>
    </source>
</evidence>
<dbReference type="EMBL" id="JBEXAC010000002">
    <property type="protein sequence ID" value="MET7000690.1"/>
    <property type="molecule type" value="Genomic_DNA"/>
</dbReference>
<keyword evidence="3" id="KW-0731">Sigma factor</keyword>